<gene>
    <name evidence="1" type="ORF">MtrunA17_Chr4g0023421</name>
</gene>
<organism evidence="1">
    <name type="scientific">Medicago truncatula</name>
    <name type="common">Barrel medic</name>
    <name type="synonym">Medicago tribuloides</name>
    <dbReference type="NCBI Taxonomy" id="3880"/>
    <lineage>
        <taxon>Eukaryota</taxon>
        <taxon>Viridiplantae</taxon>
        <taxon>Streptophyta</taxon>
        <taxon>Embryophyta</taxon>
        <taxon>Tracheophyta</taxon>
        <taxon>Spermatophyta</taxon>
        <taxon>Magnoliopsida</taxon>
        <taxon>eudicotyledons</taxon>
        <taxon>Gunneridae</taxon>
        <taxon>Pentapetalae</taxon>
        <taxon>rosids</taxon>
        <taxon>fabids</taxon>
        <taxon>Fabales</taxon>
        <taxon>Fabaceae</taxon>
        <taxon>Papilionoideae</taxon>
        <taxon>50 kb inversion clade</taxon>
        <taxon>NPAAA clade</taxon>
        <taxon>Hologalegina</taxon>
        <taxon>IRL clade</taxon>
        <taxon>Trifolieae</taxon>
        <taxon>Medicago</taxon>
    </lineage>
</organism>
<reference evidence="1" key="1">
    <citation type="journal article" date="2018" name="Nat. Plants">
        <title>Whole-genome landscape of Medicago truncatula symbiotic genes.</title>
        <authorList>
            <person name="Pecrix Y."/>
            <person name="Gamas P."/>
            <person name="Carrere S."/>
        </authorList>
    </citation>
    <scope>NUCLEOTIDE SEQUENCE</scope>
    <source>
        <tissue evidence="1">Leaves</tissue>
    </source>
</reference>
<name>A0A396I7K0_MEDTR</name>
<accession>A0A396I7K0</accession>
<dbReference type="Gramene" id="rna22501">
    <property type="protein sequence ID" value="RHN60234.1"/>
    <property type="gene ID" value="gene22501"/>
</dbReference>
<dbReference type="EMBL" id="PSQE01000004">
    <property type="protein sequence ID" value="RHN60234.1"/>
    <property type="molecule type" value="Genomic_DNA"/>
</dbReference>
<dbReference type="AlphaFoldDB" id="A0A396I7K0"/>
<protein>
    <submittedName>
        <fullName evidence="1">Uncharacterized protein</fullName>
    </submittedName>
</protein>
<evidence type="ECO:0000313" key="1">
    <source>
        <dbReference type="EMBL" id="RHN60234.1"/>
    </source>
</evidence>
<proteinExistence type="predicted"/>
<dbReference type="Proteomes" id="UP000265566">
    <property type="component" value="Chromosome 4"/>
</dbReference>
<sequence>MYPRGTCVHPLYFGFSPTCAAKMQSLIYRNKVNRTLETKTCKS</sequence>
<comment type="caution">
    <text evidence="1">The sequence shown here is derived from an EMBL/GenBank/DDBJ whole genome shotgun (WGS) entry which is preliminary data.</text>
</comment>